<evidence type="ECO:0000256" key="1">
    <source>
        <dbReference type="SAM" id="MobiDB-lite"/>
    </source>
</evidence>
<organism evidence="2">
    <name type="scientific">Aegilops tauschii</name>
    <name type="common">Tausch's goatgrass</name>
    <name type="synonym">Aegilops squarrosa</name>
    <dbReference type="NCBI Taxonomy" id="37682"/>
    <lineage>
        <taxon>Eukaryota</taxon>
        <taxon>Viridiplantae</taxon>
        <taxon>Streptophyta</taxon>
        <taxon>Embryophyta</taxon>
        <taxon>Tracheophyta</taxon>
        <taxon>Spermatophyta</taxon>
        <taxon>Magnoliopsida</taxon>
        <taxon>Liliopsida</taxon>
        <taxon>Poales</taxon>
        <taxon>Poaceae</taxon>
        <taxon>BOP clade</taxon>
        <taxon>Pooideae</taxon>
        <taxon>Triticodae</taxon>
        <taxon>Triticeae</taxon>
        <taxon>Triticinae</taxon>
        <taxon>Aegilops</taxon>
    </lineage>
</organism>
<proteinExistence type="predicted"/>
<accession>M8CQP8</accession>
<dbReference type="AlphaFoldDB" id="M8CQP8"/>
<protein>
    <submittedName>
        <fullName evidence="2">Uncharacterized protein</fullName>
    </submittedName>
</protein>
<name>M8CQP8_AEGTA</name>
<sequence length="80" mass="8886">MASVSELQNHGRRTTGEEMEMALSRLHAHKPQTAWRAFPSGTTMVHLPMGRDGARRTARTQPPNGIASISEPQDHNTRIL</sequence>
<feature type="region of interest" description="Disordered" evidence="1">
    <location>
        <begin position="51"/>
        <end position="80"/>
    </location>
</feature>
<evidence type="ECO:0000313" key="2">
    <source>
        <dbReference type="EnsemblPlants" id="EMT29857"/>
    </source>
</evidence>
<reference evidence="2" key="1">
    <citation type="submission" date="2015-06" db="UniProtKB">
        <authorList>
            <consortium name="EnsemblPlants"/>
        </authorList>
    </citation>
    <scope>IDENTIFICATION</scope>
</reference>
<dbReference type="EnsemblPlants" id="EMT29857">
    <property type="protein sequence ID" value="EMT29857"/>
    <property type="gene ID" value="F775_43938"/>
</dbReference>